<accession>A0ABN3TF16</accession>
<feature type="region of interest" description="Disordered" evidence="1">
    <location>
        <begin position="92"/>
        <end position="248"/>
    </location>
</feature>
<dbReference type="InterPro" id="IPR001387">
    <property type="entry name" value="Cro/C1-type_HTH"/>
</dbReference>
<comment type="caution">
    <text evidence="3">The sequence shown here is derived from an EMBL/GenBank/DDBJ whole genome shotgun (WGS) entry which is preliminary data.</text>
</comment>
<name>A0ABN3TF16_9ACTN</name>
<keyword evidence="4" id="KW-1185">Reference proteome</keyword>
<dbReference type="Pfam" id="PF01471">
    <property type="entry name" value="PG_binding_1"/>
    <property type="match status" value="1"/>
</dbReference>
<gene>
    <name evidence="3" type="ORF">GCM10010310_66080</name>
</gene>
<feature type="region of interest" description="Disordered" evidence="1">
    <location>
        <begin position="276"/>
        <end position="389"/>
    </location>
</feature>
<dbReference type="Proteomes" id="UP001499989">
    <property type="component" value="Unassembled WGS sequence"/>
</dbReference>
<dbReference type="CDD" id="cd00093">
    <property type="entry name" value="HTH_XRE"/>
    <property type="match status" value="1"/>
</dbReference>
<sequence>MLSEDKVRRSGNPPAEVEALRAELVRIKEEKQLSLSALAHDGEISRSTWNRVLKGESFPPRKEIERLSRRPRLEAQHLVGLWEAADAALKRVEAADAASPAAPAPAPDRDDSGAAPTATTDDPVGRDSSTSSVPVAPLSLPKDKALGDAATGPAPAESTPSASPSGHPDVTAAATATPSVTPGPAAGVEDLRADPTSGASSQRASEAAGVAGQPATGGERAAVQPPGASAGEEIGIVRPTPAPVPAPKTRRTTKLLVTLLALTGVLVIGRWAAMPDSDKDDAAAPPATGETLLDATEGGEGGQGRDTGDEKQPQDTAQPSGTPPVAGSDGKAQDLPATGTGESPAPGVTSDAEAATPPAGQAPQDEDLPGSQAPTATASTTAASSLGEEGRTACAHYKPNRRVVLAEGMVGTNVGQVQCLLNHNYGYSLKEDGKFGPETELGVKAVQRCSGITADGKVGPNTWKYLDYPQRACGH</sequence>
<dbReference type="SUPFAM" id="SSF47090">
    <property type="entry name" value="PGBD-like"/>
    <property type="match status" value="1"/>
</dbReference>
<feature type="compositionally biased region" description="Low complexity" evidence="1">
    <location>
        <begin position="149"/>
        <end position="187"/>
    </location>
</feature>
<dbReference type="InterPro" id="IPR010982">
    <property type="entry name" value="Lambda_DNA-bd_dom_sf"/>
</dbReference>
<proteinExistence type="predicted"/>
<dbReference type="InterPro" id="IPR036365">
    <property type="entry name" value="PGBD-like_sf"/>
</dbReference>
<feature type="domain" description="HTH cro/C1-type" evidence="2">
    <location>
        <begin position="23"/>
        <end position="78"/>
    </location>
</feature>
<evidence type="ECO:0000313" key="4">
    <source>
        <dbReference type="Proteomes" id="UP001499989"/>
    </source>
</evidence>
<reference evidence="3 4" key="1">
    <citation type="journal article" date="2019" name="Int. J. Syst. Evol. Microbiol.">
        <title>The Global Catalogue of Microorganisms (GCM) 10K type strain sequencing project: providing services to taxonomists for standard genome sequencing and annotation.</title>
        <authorList>
            <consortium name="The Broad Institute Genomics Platform"/>
            <consortium name="The Broad Institute Genome Sequencing Center for Infectious Disease"/>
            <person name="Wu L."/>
            <person name="Ma J."/>
        </authorList>
    </citation>
    <scope>NUCLEOTIDE SEQUENCE [LARGE SCALE GENOMIC DNA]</scope>
    <source>
        <strain evidence="3 4">JCM 4531</strain>
    </source>
</reference>
<dbReference type="SUPFAM" id="SSF47413">
    <property type="entry name" value="lambda repressor-like DNA-binding domains"/>
    <property type="match status" value="1"/>
</dbReference>
<dbReference type="EMBL" id="BAAASK010000029">
    <property type="protein sequence ID" value="GAA2699282.1"/>
    <property type="molecule type" value="Genomic_DNA"/>
</dbReference>
<feature type="compositionally biased region" description="Low complexity" evidence="1">
    <location>
        <begin position="375"/>
        <end position="385"/>
    </location>
</feature>
<dbReference type="InterPro" id="IPR002477">
    <property type="entry name" value="Peptidoglycan-bd-like"/>
</dbReference>
<organism evidence="3 4">
    <name type="scientific">Streptomyces violaceolatus</name>
    <dbReference type="NCBI Taxonomy" id="67378"/>
    <lineage>
        <taxon>Bacteria</taxon>
        <taxon>Bacillati</taxon>
        <taxon>Actinomycetota</taxon>
        <taxon>Actinomycetes</taxon>
        <taxon>Kitasatosporales</taxon>
        <taxon>Streptomycetaceae</taxon>
        <taxon>Streptomyces</taxon>
        <taxon>Streptomyces violaceoruber group</taxon>
    </lineage>
</organism>
<evidence type="ECO:0000313" key="3">
    <source>
        <dbReference type="EMBL" id="GAA2699282.1"/>
    </source>
</evidence>
<evidence type="ECO:0000256" key="1">
    <source>
        <dbReference type="SAM" id="MobiDB-lite"/>
    </source>
</evidence>
<evidence type="ECO:0000259" key="2">
    <source>
        <dbReference type="SMART" id="SM00530"/>
    </source>
</evidence>
<dbReference type="InterPro" id="IPR036366">
    <property type="entry name" value="PGBDSf"/>
</dbReference>
<protein>
    <recommendedName>
        <fullName evidence="2">HTH cro/C1-type domain-containing protein</fullName>
    </recommendedName>
</protein>
<dbReference type="Gene3D" id="1.10.101.10">
    <property type="entry name" value="PGBD-like superfamily/PGBD"/>
    <property type="match status" value="1"/>
</dbReference>
<dbReference type="SMART" id="SM00530">
    <property type="entry name" value="HTH_XRE"/>
    <property type="match status" value="1"/>
</dbReference>